<dbReference type="GO" id="GO:0050661">
    <property type="term" value="F:NADP binding"/>
    <property type="evidence" value="ECO:0007669"/>
    <property type="project" value="InterPro"/>
</dbReference>
<dbReference type="OrthoDB" id="9772736at2"/>
<dbReference type="EC" id="1.6.99.1" evidence="7"/>
<feature type="domain" description="NADH:flavin oxidoreductase/NADH oxidase N-terminal" evidence="6">
    <location>
        <begin position="43"/>
        <end position="380"/>
    </location>
</feature>
<protein>
    <submittedName>
        <fullName evidence="7">NADPH dehydrogenase</fullName>
        <ecNumber evidence="7">1.6.99.1</ecNumber>
    </submittedName>
</protein>
<evidence type="ECO:0000313" key="8">
    <source>
        <dbReference type="Proteomes" id="UP000320390"/>
    </source>
</evidence>
<evidence type="ECO:0000313" key="7">
    <source>
        <dbReference type="EMBL" id="QDV07228.1"/>
    </source>
</evidence>
<dbReference type="PANTHER" id="PTHR43303:SF4">
    <property type="entry name" value="NADPH DEHYDROGENASE C23G7.10C-RELATED"/>
    <property type="match status" value="1"/>
</dbReference>
<keyword evidence="4" id="KW-0521">NADP</keyword>
<proteinExistence type="predicted"/>
<dbReference type="InterPro" id="IPR001155">
    <property type="entry name" value="OxRdtase_FMN_N"/>
</dbReference>
<name>A0A518ET21_9BACT</name>
<dbReference type="CDD" id="cd02932">
    <property type="entry name" value="OYE_YqiM_FMN"/>
    <property type="match status" value="1"/>
</dbReference>
<dbReference type="InterPro" id="IPR044152">
    <property type="entry name" value="YqjM-like"/>
</dbReference>
<accession>A0A518ET21</accession>
<comment type="cofactor">
    <cofactor evidence="1">
        <name>FMN</name>
        <dbReference type="ChEBI" id="CHEBI:58210"/>
    </cofactor>
</comment>
<dbReference type="GO" id="GO:0010181">
    <property type="term" value="F:FMN binding"/>
    <property type="evidence" value="ECO:0007669"/>
    <property type="project" value="InterPro"/>
</dbReference>
<dbReference type="Proteomes" id="UP000320390">
    <property type="component" value="Chromosome"/>
</dbReference>
<dbReference type="EMBL" id="CP036434">
    <property type="protein sequence ID" value="QDV07228.1"/>
    <property type="molecule type" value="Genomic_DNA"/>
</dbReference>
<keyword evidence="8" id="KW-1185">Reference proteome</keyword>
<gene>
    <name evidence="7" type="primary">namA_2</name>
    <name evidence="7" type="ORF">Poly30_27470</name>
</gene>
<sequence>MNRRHFFQSAIAAGIAATTGVSAKGERAASTHPKARREDAATLFTPLKIRGVTLRNRIAMSPMCQYSSEDGFANDWHLAHHAARAVGGAGLLIAEATGVVPEGRITPHCLGVWKDEHIPALRRVTDFITAHGSVPGIQLAHAGVKASRHRPWHPQRGQYVPVEEGGWLPVGPTARRYRDDGPVPHELTVAEIRGIVGSFAEAAQRSIRAGFRVIELHFAHGYLGHGFLSPLMNERTDEYGGSFENRVRFLLESVRAVRAALPEEAPLFVRFSCTDWVEGGWTLEDSVKAARLVKEEGVDLIDCSTGGASRNADIPVGPDYQVPFAAEIRGKTGILTGAVGLITEPAQANAIIADGRADLVLLGRELLRDPNWPLRAWVDLESETPPPIAREYAWALGETRR</sequence>
<keyword evidence="3" id="KW-0288">FMN</keyword>
<keyword evidence="5 7" id="KW-0560">Oxidoreductase</keyword>
<dbReference type="SUPFAM" id="SSF51395">
    <property type="entry name" value="FMN-linked oxidoreductases"/>
    <property type="match status" value="1"/>
</dbReference>
<dbReference type="Pfam" id="PF00724">
    <property type="entry name" value="Oxidored_FMN"/>
    <property type="match status" value="1"/>
</dbReference>
<dbReference type="RefSeq" id="WP_145198101.1">
    <property type="nucleotide sequence ID" value="NZ_CP036434.1"/>
</dbReference>
<reference evidence="7 8" key="1">
    <citation type="submission" date="2019-02" db="EMBL/GenBank/DDBJ databases">
        <title>Deep-cultivation of Planctomycetes and their phenomic and genomic characterization uncovers novel biology.</title>
        <authorList>
            <person name="Wiegand S."/>
            <person name="Jogler M."/>
            <person name="Boedeker C."/>
            <person name="Pinto D."/>
            <person name="Vollmers J."/>
            <person name="Rivas-Marin E."/>
            <person name="Kohn T."/>
            <person name="Peeters S.H."/>
            <person name="Heuer A."/>
            <person name="Rast P."/>
            <person name="Oberbeckmann S."/>
            <person name="Bunk B."/>
            <person name="Jeske O."/>
            <person name="Meyerdierks A."/>
            <person name="Storesund J.E."/>
            <person name="Kallscheuer N."/>
            <person name="Luecker S."/>
            <person name="Lage O.M."/>
            <person name="Pohl T."/>
            <person name="Merkel B.J."/>
            <person name="Hornburger P."/>
            <person name="Mueller R.-W."/>
            <person name="Bruemmer F."/>
            <person name="Labrenz M."/>
            <person name="Spormann A.M."/>
            <person name="Op den Camp H."/>
            <person name="Overmann J."/>
            <person name="Amann R."/>
            <person name="Jetten M.S.M."/>
            <person name="Mascher T."/>
            <person name="Medema M.H."/>
            <person name="Devos D.P."/>
            <person name="Kaster A.-K."/>
            <person name="Ovreas L."/>
            <person name="Rohde M."/>
            <person name="Galperin M.Y."/>
            <person name="Jogler C."/>
        </authorList>
    </citation>
    <scope>NUCLEOTIDE SEQUENCE [LARGE SCALE GENOMIC DNA]</scope>
    <source>
        <strain evidence="7 8">Poly30</strain>
    </source>
</reference>
<evidence type="ECO:0000256" key="5">
    <source>
        <dbReference type="ARBA" id="ARBA00023002"/>
    </source>
</evidence>
<evidence type="ECO:0000259" key="6">
    <source>
        <dbReference type="Pfam" id="PF00724"/>
    </source>
</evidence>
<evidence type="ECO:0000256" key="3">
    <source>
        <dbReference type="ARBA" id="ARBA00022643"/>
    </source>
</evidence>
<evidence type="ECO:0000256" key="2">
    <source>
        <dbReference type="ARBA" id="ARBA00022630"/>
    </source>
</evidence>
<dbReference type="GO" id="GO:0003959">
    <property type="term" value="F:NADPH dehydrogenase activity"/>
    <property type="evidence" value="ECO:0007669"/>
    <property type="project" value="UniProtKB-EC"/>
</dbReference>
<dbReference type="PANTHER" id="PTHR43303">
    <property type="entry name" value="NADPH DEHYDROGENASE C23G7.10C-RELATED"/>
    <property type="match status" value="1"/>
</dbReference>
<dbReference type="InterPro" id="IPR013785">
    <property type="entry name" value="Aldolase_TIM"/>
</dbReference>
<evidence type="ECO:0000256" key="4">
    <source>
        <dbReference type="ARBA" id="ARBA00022857"/>
    </source>
</evidence>
<organism evidence="7 8">
    <name type="scientific">Saltatorellus ferox</name>
    <dbReference type="NCBI Taxonomy" id="2528018"/>
    <lineage>
        <taxon>Bacteria</taxon>
        <taxon>Pseudomonadati</taxon>
        <taxon>Planctomycetota</taxon>
        <taxon>Planctomycetia</taxon>
        <taxon>Planctomycetia incertae sedis</taxon>
        <taxon>Saltatorellus</taxon>
    </lineage>
</organism>
<dbReference type="AlphaFoldDB" id="A0A518ET21"/>
<evidence type="ECO:0000256" key="1">
    <source>
        <dbReference type="ARBA" id="ARBA00001917"/>
    </source>
</evidence>
<keyword evidence="2" id="KW-0285">Flavoprotein</keyword>
<dbReference type="Gene3D" id="3.20.20.70">
    <property type="entry name" value="Aldolase class I"/>
    <property type="match status" value="1"/>
</dbReference>